<dbReference type="CDD" id="cd16443">
    <property type="entry name" value="LplA"/>
    <property type="match status" value="1"/>
</dbReference>
<dbReference type="PANTHER" id="PTHR12561:SF3">
    <property type="entry name" value="LIPOYLTRANSFERASE 1, MITOCHONDRIAL"/>
    <property type="match status" value="1"/>
</dbReference>
<evidence type="ECO:0000256" key="3">
    <source>
        <dbReference type="ARBA" id="ARBA00012367"/>
    </source>
</evidence>
<dbReference type="PANTHER" id="PTHR12561">
    <property type="entry name" value="LIPOATE-PROTEIN LIGASE"/>
    <property type="match status" value="1"/>
</dbReference>
<evidence type="ECO:0000256" key="7">
    <source>
        <dbReference type="ARBA" id="ARBA00048037"/>
    </source>
</evidence>
<comment type="pathway">
    <text evidence="2">Protein modification; protein lipoylation via exogenous pathway; protein N(6)-(lipoyl)lysine from lipoate: step 1/2.</text>
</comment>
<dbReference type="Pfam" id="PF10437">
    <property type="entry name" value="Lip_prot_lig_C"/>
    <property type="match status" value="1"/>
</dbReference>
<comment type="pathway">
    <text evidence="1">Protein modification; protein lipoylation via exogenous pathway; protein N(6)-(lipoyl)lysine from lipoate: step 2/2.</text>
</comment>
<dbReference type="InterPro" id="IPR045864">
    <property type="entry name" value="aa-tRNA-synth_II/BPL/LPL"/>
</dbReference>
<dbReference type="EC" id="6.3.1.20" evidence="3"/>
<evidence type="ECO:0000256" key="4">
    <source>
        <dbReference type="ARBA" id="ARBA00022598"/>
    </source>
</evidence>
<dbReference type="GO" id="GO:0016874">
    <property type="term" value="F:ligase activity"/>
    <property type="evidence" value="ECO:0007669"/>
    <property type="project" value="UniProtKB-KW"/>
</dbReference>
<dbReference type="InterPro" id="IPR004562">
    <property type="entry name" value="LipoylTrfase_LipoateP_Ligase"/>
</dbReference>
<organism evidence="9 10">
    <name type="scientific">Lentilactobacillus raoultii</name>
    <dbReference type="NCBI Taxonomy" id="1987503"/>
    <lineage>
        <taxon>Bacteria</taxon>
        <taxon>Bacillati</taxon>
        <taxon>Bacillota</taxon>
        <taxon>Bacilli</taxon>
        <taxon>Lactobacillales</taxon>
        <taxon>Lactobacillaceae</taxon>
        <taxon>Lentilactobacillus</taxon>
    </lineage>
</organism>
<evidence type="ECO:0000256" key="6">
    <source>
        <dbReference type="ARBA" id="ARBA00022840"/>
    </source>
</evidence>
<dbReference type="EMBL" id="JBHTLH010000005">
    <property type="protein sequence ID" value="MFD1124175.1"/>
    <property type="molecule type" value="Genomic_DNA"/>
</dbReference>
<dbReference type="Gene3D" id="3.30.390.50">
    <property type="entry name" value="CO dehydrogenase flavoprotein, C-terminal domain"/>
    <property type="match status" value="1"/>
</dbReference>
<dbReference type="InterPro" id="IPR019491">
    <property type="entry name" value="Lipoate_protein_ligase_C"/>
</dbReference>
<evidence type="ECO:0000256" key="1">
    <source>
        <dbReference type="ARBA" id="ARBA00005085"/>
    </source>
</evidence>
<dbReference type="Gene3D" id="3.30.930.10">
    <property type="entry name" value="Bira Bifunctional Protein, Domain 2"/>
    <property type="match status" value="1"/>
</dbReference>
<dbReference type="InterPro" id="IPR004143">
    <property type="entry name" value="BPL_LPL_catalytic"/>
</dbReference>
<keyword evidence="5" id="KW-0547">Nucleotide-binding</keyword>
<sequence length="352" mass="39335">MIFIIFVDLSSGNAYLRDPAISQSLSTYFITNEKFQDTVFHFSQPLRASVVVGVNQDVYSEVNLDYIRVHHIVLSRRAAGGGAVYVDPGNLTYAFVDNDNGTNYLNFRKYAAPVIRVLRRLGADVKMTGRNDLTVHGMKFSGMSSLKIGNRFSCGGTIMLDVDLDAASQALTPPKTKLASKGIRSVHSRVTNIRQFFKPAYQLIPVNHLKSLILKEVFQIEKLADIPTYKMTEADWQQVQKIAQASFKTKDWVMGKRITDDYFHSKHYAGVGTVEISFSVTNGIITHAKVFGDFNQANGNLAEIEHQLIGTPLTRDSLMEAFRISHLSQNIGAVTPEELTDLVLNHHNQLTH</sequence>
<accession>A0ABW3PIA6</accession>
<reference evidence="10" key="1">
    <citation type="journal article" date="2019" name="Int. J. Syst. Evol. Microbiol.">
        <title>The Global Catalogue of Microorganisms (GCM) 10K type strain sequencing project: providing services to taxonomists for standard genome sequencing and annotation.</title>
        <authorList>
            <consortium name="The Broad Institute Genomics Platform"/>
            <consortium name="The Broad Institute Genome Sequencing Center for Infectious Disease"/>
            <person name="Wu L."/>
            <person name="Ma J."/>
        </authorList>
    </citation>
    <scope>NUCLEOTIDE SEQUENCE [LARGE SCALE GENOMIC DNA]</scope>
    <source>
        <strain evidence="10">CCUG 71848</strain>
    </source>
</reference>
<evidence type="ECO:0000313" key="10">
    <source>
        <dbReference type="Proteomes" id="UP001597156"/>
    </source>
</evidence>
<feature type="domain" description="BPL/LPL catalytic" evidence="8">
    <location>
        <begin position="33"/>
        <end position="225"/>
    </location>
</feature>
<dbReference type="Proteomes" id="UP001597156">
    <property type="component" value="Unassembled WGS sequence"/>
</dbReference>
<dbReference type="Pfam" id="PF21948">
    <property type="entry name" value="LplA-B_cat"/>
    <property type="match status" value="1"/>
</dbReference>
<keyword evidence="6" id="KW-0067">ATP-binding</keyword>
<evidence type="ECO:0000313" key="9">
    <source>
        <dbReference type="EMBL" id="MFD1124175.1"/>
    </source>
</evidence>
<keyword evidence="10" id="KW-1185">Reference proteome</keyword>
<keyword evidence="4 9" id="KW-0436">Ligase</keyword>
<comment type="caution">
    <text evidence="9">The sequence shown here is derived from an EMBL/GenBank/DDBJ whole genome shotgun (WGS) entry which is preliminary data.</text>
</comment>
<name>A0ABW3PIA6_9LACO</name>
<dbReference type="SUPFAM" id="SSF82649">
    <property type="entry name" value="SufE/NifU"/>
    <property type="match status" value="1"/>
</dbReference>
<evidence type="ECO:0000259" key="8">
    <source>
        <dbReference type="PROSITE" id="PS51733"/>
    </source>
</evidence>
<evidence type="ECO:0000256" key="5">
    <source>
        <dbReference type="ARBA" id="ARBA00022741"/>
    </source>
</evidence>
<comment type="catalytic activity">
    <reaction evidence="7">
        <text>L-lysyl-[lipoyl-carrier protein] + (R)-lipoate + ATP = N(6)-[(R)-lipoyl]-L-lysyl-[lipoyl-carrier protein] + AMP + diphosphate + H(+)</text>
        <dbReference type="Rhea" id="RHEA:49288"/>
        <dbReference type="Rhea" id="RHEA-COMP:10500"/>
        <dbReference type="Rhea" id="RHEA-COMP:10502"/>
        <dbReference type="ChEBI" id="CHEBI:15378"/>
        <dbReference type="ChEBI" id="CHEBI:29969"/>
        <dbReference type="ChEBI" id="CHEBI:30616"/>
        <dbReference type="ChEBI" id="CHEBI:33019"/>
        <dbReference type="ChEBI" id="CHEBI:83088"/>
        <dbReference type="ChEBI" id="CHEBI:83099"/>
        <dbReference type="ChEBI" id="CHEBI:456215"/>
        <dbReference type="EC" id="6.3.1.20"/>
    </reaction>
</comment>
<dbReference type="SUPFAM" id="SSF55681">
    <property type="entry name" value="Class II aaRS and biotin synthetases"/>
    <property type="match status" value="1"/>
</dbReference>
<evidence type="ECO:0000256" key="2">
    <source>
        <dbReference type="ARBA" id="ARBA00005124"/>
    </source>
</evidence>
<dbReference type="PROSITE" id="PS51733">
    <property type="entry name" value="BPL_LPL_CATALYTIC"/>
    <property type="match status" value="1"/>
</dbReference>
<dbReference type="NCBIfam" id="TIGR00545">
    <property type="entry name" value="lipoyltrans"/>
    <property type="match status" value="1"/>
</dbReference>
<gene>
    <name evidence="9" type="ORF">ACFQ22_02200</name>
</gene>
<dbReference type="RefSeq" id="WP_191981342.1">
    <property type="nucleotide sequence ID" value="NZ_JBHTLH010000005.1"/>
</dbReference>
<proteinExistence type="predicted"/>
<protein>
    <recommendedName>
        <fullName evidence="3">lipoate--protein ligase</fullName>
        <ecNumber evidence="3">6.3.1.20</ecNumber>
    </recommendedName>
</protein>